<dbReference type="InParanoid" id="A0A6P7YDQ0"/>
<dbReference type="Pfam" id="PF00246">
    <property type="entry name" value="Peptidase_M14"/>
    <property type="match status" value="1"/>
</dbReference>
<evidence type="ECO:0000256" key="8">
    <source>
        <dbReference type="ARBA" id="ARBA00022723"/>
    </source>
</evidence>
<dbReference type="SMART" id="SM00631">
    <property type="entry name" value="Zn_pept"/>
    <property type="match status" value="1"/>
</dbReference>
<keyword evidence="20" id="KW-0812">Transmembrane</keyword>
<evidence type="ECO:0000256" key="16">
    <source>
        <dbReference type="ARBA" id="ARBA00023288"/>
    </source>
</evidence>
<dbReference type="InterPro" id="IPR000834">
    <property type="entry name" value="Peptidase_M14"/>
</dbReference>
<feature type="transmembrane region" description="Helical" evidence="20">
    <location>
        <begin position="433"/>
        <end position="455"/>
    </location>
</feature>
<evidence type="ECO:0000256" key="7">
    <source>
        <dbReference type="ARBA" id="ARBA00022670"/>
    </source>
</evidence>
<evidence type="ECO:0000256" key="14">
    <source>
        <dbReference type="ARBA" id="ARBA00023157"/>
    </source>
</evidence>
<dbReference type="GO" id="GO:0008270">
    <property type="term" value="F:zinc ion binding"/>
    <property type="evidence" value="ECO:0007669"/>
    <property type="project" value="InterPro"/>
</dbReference>
<evidence type="ECO:0000256" key="19">
    <source>
        <dbReference type="PROSITE-ProRule" id="PRU01379"/>
    </source>
</evidence>
<evidence type="ECO:0000256" key="12">
    <source>
        <dbReference type="ARBA" id="ARBA00023049"/>
    </source>
</evidence>
<feature type="domain" description="Peptidase M14" evidence="22">
    <location>
        <begin position="126"/>
        <end position="421"/>
    </location>
</feature>
<feature type="active site" description="Proton donor/acceptor" evidence="19">
    <location>
        <position position="387"/>
    </location>
</feature>
<evidence type="ECO:0000256" key="21">
    <source>
        <dbReference type="SAM" id="SignalP"/>
    </source>
</evidence>
<evidence type="ECO:0000256" key="20">
    <source>
        <dbReference type="SAM" id="Phobius"/>
    </source>
</evidence>
<evidence type="ECO:0000256" key="9">
    <source>
        <dbReference type="ARBA" id="ARBA00022729"/>
    </source>
</evidence>
<dbReference type="FunCoup" id="A0A6P7YDQ0">
    <property type="interactions" value="8"/>
</dbReference>
<dbReference type="GO" id="GO:0016324">
    <property type="term" value="C:apical plasma membrane"/>
    <property type="evidence" value="ECO:0007669"/>
    <property type="project" value="UniProtKB-SubCell"/>
</dbReference>
<dbReference type="PROSITE" id="PS00132">
    <property type="entry name" value="CARBOXYPEPT_ZN_1"/>
    <property type="match status" value="1"/>
</dbReference>
<dbReference type="Proteomes" id="UP000515156">
    <property type="component" value="Chromosome 7"/>
</dbReference>
<keyword evidence="8" id="KW-0479">Metal-binding</keyword>
<keyword evidence="13 20" id="KW-0472">Membrane</keyword>
<evidence type="ECO:0000256" key="11">
    <source>
        <dbReference type="ARBA" id="ARBA00022833"/>
    </source>
</evidence>
<keyword evidence="10" id="KW-0378">Hydrolase</keyword>
<dbReference type="Pfam" id="PF02244">
    <property type="entry name" value="Propep_M14"/>
    <property type="match status" value="1"/>
</dbReference>
<dbReference type="Gene3D" id="3.40.630.10">
    <property type="entry name" value="Zn peptidases"/>
    <property type="match status" value="1"/>
</dbReference>
<keyword evidence="16" id="KW-0449">Lipoprotein</keyword>
<dbReference type="GO" id="GO:0004181">
    <property type="term" value="F:metallocarboxypeptidase activity"/>
    <property type="evidence" value="ECO:0007669"/>
    <property type="project" value="InterPro"/>
</dbReference>
<dbReference type="FunFam" id="3.40.630.10:FF:000050">
    <property type="entry name" value="Carboxypeptidase O"/>
    <property type="match status" value="1"/>
</dbReference>
<dbReference type="SUPFAM" id="SSF54897">
    <property type="entry name" value="Protease propeptides/inhibitors"/>
    <property type="match status" value="1"/>
</dbReference>
<evidence type="ECO:0000256" key="3">
    <source>
        <dbReference type="ARBA" id="ARBA00005988"/>
    </source>
</evidence>
<comment type="function">
    <text evidence="17">Carboxypeptidase which preferentially cleaves C-terminal acidic residues from peptides and proteins. Can also cleave C-terminal hydrophobic amino acids, with a preference for small residues over large residues.</text>
</comment>
<keyword evidence="6 24" id="KW-0121">Carboxypeptidase</keyword>
<keyword evidence="9 21" id="KW-0732">Signal</keyword>
<keyword evidence="7" id="KW-0645">Protease</keyword>
<evidence type="ECO:0000256" key="17">
    <source>
        <dbReference type="ARBA" id="ARBA00058352"/>
    </source>
</evidence>
<organism evidence="23 24">
    <name type="scientific">Microcaecilia unicolor</name>
    <dbReference type="NCBI Taxonomy" id="1415580"/>
    <lineage>
        <taxon>Eukaryota</taxon>
        <taxon>Metazoa</taxon>
        <taxon>Chordata</taxon>
        <taxon>Craniata</taxon>
        <taxon>Vertebrata</taxon>
        <taxon>Euteleostomi</taxon>
        <taxon>Amphibia</taxon>
        <taxon>Gymnophiona</taxon>
        <taxon>Siphonopidae</taxon>
        <taxon>Microcaecilia</taxon>
    </lineage>
</organism>
<evidence type="ECO:0000256" key="2">
    <source>
        <dbReference type="ARBA" id="ARBA00004303"/>
    </source>
</evidence>
<keyword evidence="11" id="KW-0862">Zinc</keyword>
<comment type="cofactor">
    <cofactor evidence="1">
        <name>Zn(2+)</name>
        <dbReference type="ChEBI" id="CHEBI:29105"/>
    </cofactor>
</comment>
<keyword evidence="12" id="KW-0482">Metalloprotease</keyword>
<dbReference type="InterPro" id="IPR057246">
    <property type="entry name" value="CARBOXYPEPT_ZN_1"/>
</dbReference>
<keyword evidence="5" id="KW-0336">GPI-anchor</keyword>
<dbReference type="GO" id="GO:0006508">
    <property type="term" value="P:proteolysis"/>
    <property type="evidence" value="ECO:0007669"/>
    <property type="project" value="UniProtKB-KW"/>
</dbReference>
<dbReference type="CTD" id="130749"/>
<keyword evidence="14" id="KW-1015">Disulfide bond</keyword>
<dbReference type="SUPFAM" id="SSF53187">
    <property type="entry name" value="Zn-dependent exopeptidases"/>
    <property type="match status" value="1"/>
</dbReference>
<evidence type="ECO:0000256" key="4">
    <source>
        <dbReference type="ARBA" id="ARBA00022475"/>
    </source>
</evidence>
<dbReference type="GeneID" id="115474318"/>
<reference evidence="24" key="1">
    <citation type="submission" date="2025-08" db="UniProtKB">
        <authorList>
            <consortium name="RefSeq"/>
        </authorList>
    </citation>
    <scope>IDENTIFICATION</scope>
</reference>
<evidence type="ECO:0000256" key="15">
    <source>
        <dbReference type="ARBA" id="ARBA00023180"/>
    </source>
</evidence>
<evidence type="ECO:0000256" key="6">
    <source>
        <dbReference type="ARBA" id="ARBA00022645"/>
    </source>
</evidence>
<evidence type="ECO:0000256" key="13">
    <source>
        <dbReference type="ARBA" id="ARBA00023136"/>
    </source>
</evidence>
<dbReference type="PANTHER" id="PTHR11705">
    <property type="entry name" value="PROTEASE FAMILY M14 CARBOXYPEPTIDASE A,B"/>
    <property type="match status" value="1"/>
</dbReference>
<keyword evidence="20" id="KW-1133">Transmembrane helix</keyword>
<name>A0A6P7YDQ0_9AMPH</name>
<accession>A0A6P7YDQ0</accession>
<evidence type="ECO:0000256" key="18">
    <source>
        <dbReference type="ARBA" id="ARBA00071404"/>
    </source>
</evidence>
<feature type="chain" id="PRO_5028051592" description="Carboxypeptidase O" evidence="21">
    <location>
        <begin position="21"/>
        <end position="456"/>
    </location>
</feature>
<evidence type="ECO:0000256" key="10">
    <source>
        <dbReference type="ARBA" id="ARBA00022801"/>
    </source>
</evidence>
<dbReference type="InterPro" id="IPR036990">
    <property type="entry name" value="M14A-like_propep"/>
</dbReference>
<gene>
    <name evidence="24" type="primary">CPO</name>
</gene>
<dbReference type="RefSeq" id="XP_030065607.1">
    <property type="nucleotide sequence ID" value="XM_030209747.1"/>
</dbReference>
<dbReference type="OrthoDB" id="3626597at2759"/>
<keyword evidence="23" id="KW-1185">Reference proteome</keyword>
<evidence type="ECO:0000313" key="24">
    <source>
        <dbReference type="RefSeq" id="XP_030065607.1"/>
    </source>
</evidence>
<dbReference type="AlphaFoldDB" id="A0A6P7YDQ0"/>
<keyword evidence="15" id="KW-0325">Glycoprotein</keyword>
<evidence type="ECO:0000256" key="1">
    <source>
        <dbReference type="ARBA" id="ARBA00001947"/>
    </source>
</evidence>
<dbReference type="PANTHER" id="PTHR11705:SF19">
    <property type="entry name" value="CARBOXYPEPTIDASE O"/>
    <property type="match status" value="1"/>
</dbReference>
<dbReference type="FunFam" id="3.30.70.340:FF:000002">
    <property type="entry name" value="Carboxypeptidase A"/>
    <property type="match status" value="1"/>
</dbReference>
<dbReference type="PRINTS" id="PR00765">
    <property type="entry name" value="CRBOXYPTASEA"/>
</dbReference>
<feature type="signal peptide" evidence="21">
    <location>
        <begin position="1"/>
        <end position="20"/>
    </location>
</feature>
<proteinExistence type="inferred from homology"/>
<keyword evidence="4" id="KW-1003">Cell membrane</keyword>
<dbReference type="GO" id="GO:0005615">
    <property type="term" value="C:extracellular space"/>
    <property type="evidence" value="ECO:0007669"/>
    <property type="project" value="TreeGrafter"/>
</dbReference>
<evidence type="ECO:0000256" key="5">
    <source>
        <dbReference type="ARBA" id="ARBA00022622"/>
    </source>
</evidence>
<comment type="similarity">
    <text evidence="3 19">Belongs to the peptidase M14 family.</text>
</comment>
<dbReference type="Gene3D" id="3.30.70.340">
    <property type="entry name" value="Metallocarboxypeptidase-like"/>
    <property type="match status" value="1"/>
</dbReference>
<dbReference type="KEGG" id="muo:115474318"/>
<comment type="subcellular location">
    <subcellularLocation>
        <location evidence="2">Apical cell membrane</location>
        <topology evidence="2">Lipid-anchor</topology>
        <topology evidence="2">GPI-anchor</topology>
    </subcellularLocation>
</comment>
<protein>
    <recommendedName>
        <fullName evidence="18">Carboxypeptidase O</fullName>
    </recommendedName>
</protein>
<dbReference type="GO" id="GO:0098552">
    <property type="term" value="C:side of membrane"/>
    <property type="evidence" value="ECO:0007669"/>
    <property type="project" value="UniProtKB-KW"/>
</dbReference>
<dbReference type="InterPro" id="IPR003146">
    <property type="entry name" value="M14A_act_pep"/>
</dbReference>
<evidence type="ECO:0000259" key="22">
    <source>
        <dbReference type="PROSITE" id="PS52035"/>
    </source>
</evidence>
<evidence type="ECO:0000313" key="23">
    <source>
        <dbReference type="Proteomes" id="UP000515156"/>
    </source>
</evidence>
<sequence length="456" mass="52786">MMLLLWKVCFLGILAPEIFCQKVKYDGEQVLQVSPQTSEHVFQLQQLCDTWLLDLWKPHLSEDIRVGADIHVRVPASLVQKMKEKLLQYSIPFQVLIKDIQELMDNQNIKSHSRHGRSLATYNYAVYHQMGEIYKWMTLIEKEYSHLVTQHYLGETYELRPIFYLKIGQPSDRPKKIIWMDCGIHAREWIAPAYCQWFVKEILQNYNSDQNIKKILQNIDFYIVPVLNIDGYIYSWTTDRLWRKSRASYNNGTCYGTDLNRNFNAMWCSIGASNNCSSLTFCGTGPESEPETKAVVNLVESQKSDILCFLTIHSYGQLILQPYGYTKNQSRNHEEMIKVAEIAAAAIQKKYGTVYRVGSASHILYSNSGSSRDWAADLGLNFSYTFELRDNGTYGFQLPEDQIQPTCEETMAGMMTIIDYINEKNFKNNAMTIISATLWINILFSITCSIAYTLWY</sequence>
<dbReference type="PROSITE" id="PS52035">
    <property type="entry name" value="PEPTIDASE_M14"/>
    <property type="match status" value="1"/>
</dbReference>